<dbReference type="InterPro" id="IPR050404">
    <property type="entry name" value="Heme-degrading_MO"/>
</dbReference>
<organism evidence="3 4">
    <name type="scientific">Mesobacillus zeae</name>
    <dbReference type="NCBI Taxonomy" id="1917180"/>
    <lineage>
        <taxon>Bacteria</taxon>
        <taxon>Bacillati</taxon>
        <taxon>Bacillota</taxon>
        <taxon>Bacilli</taxon>
        <taxon>Bacillales</taxon>
        <taxon>Bacillaceae</taxon>
        <taxon>Mesobacillus</taxon>
    </lineage>
</organism>
<protein>
    <submittedName>
        <fullName evidence="3">Antibiotic biosynthesis monooxygenase</fullName>
    </submittedName>
</protein>
<dbReference type="PROSITE" id="PS51725">
    <property type="entry name" value="ABM"/>
    <property type="match status" value="1"/>
</dbReference>
<dbReference type="EMBL" id="QWVT01000019">
    <property type="protein sequence ID" value="RID84710.1"/>
    <property type="molecule type" value="Genomic_DNA"/>
</dbReference>
<dbReference type="InterPro" id="IPR011008">
    <property type="entry name" value="Dimeric_a/b-barrel"/>
</dbReference>
<sequence length="171" mass="19353">MNMFITAGTFDFLQKMKDRYPSEKMLLLSSGEGASILHETEGKTVFNEPRKYEVIDTAGTFDGAGFAVLNNIPVNDEGRPLFEYRFLNRPRMIEKEPGFVAIRVLRPLSSNTYVILTLWDSEPSFEKWQDSQAYKHGHKKSGTEEGIDAKPSIFSGPSYVSKHHTVQGDQD</sequence>
<feature type="region of interest" description="Disordered" evidence="1">
    <location>
        <begin position="130"/>
        <end position="171"/>
    </location>
</feature>
<dbReference type="PANTHER" id="PTHR34474">
    <property type="entry name" value="SIGNAL TRANSDUCTION PROTEIN TRAP"/>
    <property type="match status" value="1"/>
</dbReference>
<dbReference type="Pfam" id="PF03992">
    <property type="entry name" value="ABM"/>
    <property type="match status" value="1"/>
</dbReference>
<feature type="domain" description="ABM" evidence="2">
    <location>
        <begin position="66"/>
        <end position="154"/>
    </location>
</feature>
<gene>
    <name evidence="3" type="ORF">D1970_12035</name>
</gene>
<dbReference type="PANTHER" id="PTHR34474:SF2">
    <property type="entry name" value="SIGNAL TRANSDUCTION PROTEIN TRAP"/>
    <property type="match status" value="1"/>
</dbReference>
<dbReference type="InterPro" id="IPR007138">
    <property type="entry name" value="ABM_dom"/>
</dbReference>
<keyword evidence="3" id="KW-0503">Monooxygenase</keyword>
<comment type="caution">
    <text evidence="3">The sequence shown here is derived from an EMBL/GenBank/DDBJ whole genome shotgun (WGS) entry which is preliminary data.</text>
</comment>
<keyword evidence="3" id="KW-0560">Oxidoreductase</keyword>
<evidence type="ECO:0000313" key="3">
    <source>
        <dbReference type="EMBL" id="RID84710.1"/>
    </source>
</evidence>
<dbReference type="RefSeq" id="WP_119113213.1">
    <property type="nucleotide sequence ID" value="NZ_CBCSEO010000001.1"/>
</dbReference>
<evidence type="ECO:0000313" key="4">
    <source>
        <dbReference type="Proteomes" id="UP000265816"/>
    </source>
</evidence>
<reference evidence="3 4" key="1">
    <citation type="submission" date="2018-08" db="EMBL/GenBank/DDBJ databases">
        <title>Bacillus jemisoniae sp. nov., Bacillus chryseoplanitiae sp. nov., Bacillus resnikiae sp. nov., and Bacillus frankliniae sp. nov., isolated from Viking spacecraft and associated surfaces.</title>
        <authorList>
            <person name="Seuylemezian A."/>
            <person name="Vaishampayan P."/>
        </authorList>
    </citation>
    <scope>NUCLEOTIDE SEQUENCE [LARGE SCALE GENOMIC DNA]</scope>
    <source>
        <strain evidence="3 4">JJ-247</strain>
    </source>
</reference>
<evidence type="ECO:0000259" key="2">
    <source>
        <dbReference type="PROSITE" id="PS51725"/>
    </source>
</evidence>
<name>A0A398B9Y8_9BACI</name>
<dbReference type="OrthoDB" id="2352283at2"/>
<accession>A0A398B9Y8</accession>
<dbReference type="SUPFAM" id="SSF54909">
    <property type="entry name" value="Dimeric alpha+beta barrel"/>
    <property type="match status" value="1"/>
</dbReference>
<dbReference type="Gene3D" id="3.30.70.100">
    <property type="match status" value="1"/>
</dbReference>
<evidence type="ECO:0000256" key="1">
    <source>
        <dbReference type="SAM" id="MobiDB-lite"/>
    </source>
</evidence>
<proteinExistence type="predicted"/>
<dbReference type="AlphaFoldDB" id="A0A398B9Y8"/>
<dbReference type="GO" id="GO:0004497">
    <property type="term" value="F:monooxygenase activity"/>
    <property type="evidence" value="ECO:0007669"/>
    <property type="project" value="UniProtKB-KW"/>
</dbReference>
<dbReference type="Proteomes" id="UP000265816">
    <property type="component" value="Unassembled WGS sequence"/>
</dbReference>
<keyword evidence="4" id="KW-1185">Reference proteome</keyword>